<evidence type="ECO:0000313" key="4">
    <source>
        <dbReference type="Proteomes" id="UP001189429"/>
    </source>
</evidence>
<proteinExistence type="predicted"/>
<dbReference type="Pfam" id="PF00078">
    <property type="entry name" value="RVT_1"/>
    <property type="match status" value="1"/>
</dbReference>
<accession>A0ABN9UKE6</accession>
<feature type="compositionally biased region" description="Acidic residues" evidence="1">
    <location>
        <begin position="111"/>
        <end position="120"/>
    </location>
</feature>
<evidence type="ECO:0000256" key="1">
    <source>
        <dbReference type="SAM" id="MobiDB-lite"/>
    </source>
</evidence>
<evidence type="ECO:0000313" key="3">
    <source>
        <dbReference type="EMBL" id="CAK0860300.1"/>
    </source>
</evidence>
<reference evidence="3" key="1">
    <citation type="submission" date="2023-10" db="EMBL/GenBank/DDBJ databases">
        <authorList>
            <person name="Chen Y."/>
            <person name="Shah S."/>
            <person name="Dougan E. K."/>
            <person name="Thang M."/>
            <person name="Chan C."/>
        </authorList>
    </citation>
    <scope>NUCLEOTIDE SEQUENCE [LARGE SCALE GENOMIC DNA]</scope>
</reference>
<keyword evidence="4" id="KW-1185">Reference proteome</keyword>
<name>A0ABN9UKE6_9DINO</name>
<feature type="region of interest" description="Disordered" evidence="1">
    <location>
        <begin position="102"/>
        <end position="134"/>
    </location>
</feature>
<dbReference type="PROSITE" id="PS50879">
    <property type="entry name" value="RNASE_H_1"/>
    <property type="match status" value="1"/>
</dbReference>
<protein>
    <recommendedName>
        <fullName evidence="2">RNase H type-1 domain-containing protein</fullName>
    </recommendedName>
</protein>
<feature type="compositionally biased region" description="Basic and acidic residues" evidence="1">
    <location>
        <begin position="124"/>
        <end position="134"/>
    </location>
</feature>
<comment type="caution">
    <text evidence="3">The sequence shown here is derived from an EMBL/GenBank/DDBJ whole genome shotgun (WGS) entry which is preliminary data.</text>
</comment>
<organism evidence="3 4">
    <name type="scientific">Prorocentrum cordatum</name>
    <dbReference type="NCBI Taxonomy" id="2364126"/>
    <lineage>
        <taxon>Eukaryota</taxon>
        <taxon>Sar</taxon>
        <taxon>Alveolata</taxon>
        <taxon>Dinophyceae</taxon>
        <taxon>Prorocentrales</taxon>
        <taxon>Prorocentraceae</taxon>
        <taxon>Prorocentrum</taxon>
    </lineage>
</organism>
<dbReference type="InterPro" id="IPR036397">
    <property type="entry name" value="RNaseH_sf"/>
</dbReference>
<dbReference type="Gene3D" id="3.30.420.10">
    <property type="entry name" value="Ribonuclease H-like superfamily/Ribonuclease H"/>
    <property type="match status" value="1"/>
</dbReference>
<dbReference type="Proteomes" id="UP001189429">
    <property type="component" value="Unassembled WGS sequence"/>
</dbReference>
<sequence>AYEKHLNRYRSFDGDDLGKRQGRFEKANYKQKPRRPMPCTAAHEQQQWAEAAGWLARRLRQLRSLANAWQQRRDAGTFRRAQHIADGLLSHDIVTPLLAERAPGQTTEAGNDTDEEDGLLEPEGAPREEAERVQDSLAVRAPPTEGQQDPNTWNTIRWPLIARTLRDWRVTDIDDRAQNYLGFIATLLDIASRKYWKMVHRAAAAQWRQRVTTHGERGAGALHKWTKAPAPWQPQAAPAGADSDQVHELTHPQKAADAALKGRESTWHDPLRAESKPPPITPQQVIEACGRFRTKTGLGESGWHPRLWREGDTHGAARVASTLNALEAGSPWPQAQDTILFYLLAKASGGYRNLGLIPELARLWETIRMPYARRWEHCHRRSYDWAARGKSSERAAWEQALFCEATVAQGMEYAVTYFDLVKCFEYVTHEKVWQAGTRSGFNTVILEMVLRIYSMTRRVVLDNAYTEGSRWARGIVAGSRLAPLCLKMVIFGELDGVIANFPWASVCLFFDDLAVATRGARLFVQHWHTQLVQELVDMFGRLDMKVSKGAGGKTVTMAPTTALQDGLARRVNPLGIKMARHADHLGATNRIARIRRAGGPAQAIIRQGKVPSAMYGVQVMGMPNSTLTTLRHSVGADPATRANTEPLLNWAMAWHEVANQDGLQEQLQTTVQRLGWRSLAAHSITIGDEHLDLRTLPLRHLRQLISTATEDGLKSDWLRIHGEKHGLDSLFVEPVAALLRRPLSKKWTLEHQTRVRSLWCGGTWPQRRLFDKGAAEDSTCKAYHEHEGTDRHRTFVCSARQSHLHGDIYTDGSLLYGAYPALRRGGWAVVKLDSENTMEFALFGPLEGSQHDQSIYKSELMAVLQALRRAVPPVRVFSDCQSVIDGFARGPEWAARADTTHQEV</sequence>
<evidence type="ECO:0000259" key="2">
    <source>
        <dbReference type="PROSITE" id="PS50879"/>
    </source>
</evidence>
<dbReference type="EMBL" id="CAUYUJ010015963">
    <property type="protein sequence ID" value="CAK0860300.1"/>
    <property type="molecule type" value="Genomic_DNA"/>
</dbReference>
<dbReference type="InterPro" id="IPR002156">
    <property type="entry name" value="RNaseH_domain"/>
</dbReference>
<dbReference type="InterPro" id="IPR000477">
    <property type="entry name" value="RT_dom"/>
</dbReference>
<dbReference type="SUPFAM" id="SSF53098">
    <property type="entry name" value="Ribonuclease H-like"/>
    <property type="match status" value="1"/>
</dbReference>
<dbReference type="InterPro" id="IPR012337">
    <property type="entry name" value="RNaseH-like_sf"/>
</dbReference>
<feature type="domain" description="RNase H type-1" evidence="2">
    <location>
        <begin position="802"/>
        <end position="904"/>
    </location>
</feature>
<feature type="non-terminal residue" evidence="3">
    <location>
        <position position="1"/>
    </location>
</feature>
<gene>
    <name evidence="3" type="ORF">PCOR1329_LOCUS49306</name>
</gene>